<keyword evidence="1" id="KW-0472">Membrane</keyword>
<protein>
    <submittedName>
        <fullName evidence="2">Uncharacterized protein</fullName>
    </submittedName>
</protein>
<evidence type="ECO:0000256" key="1">
    <source>
        <dbReference type="SAM" id="Phobius"/>
    </source>
</evidence>
<organism evidence="2 3">
    <name type="scientific">Phyllobacterium brassicacearum</name>
    <dbReference type="NCBI Taxonomy" id="314235"/>
    <lineage>
        <taxon>Bacteria</taxon>
        <taxon>Pseudomonadati</taxon>
        <taxon>Pseudomonadota</taxon>
        <taxon>Alphaproteobacteria</taxon>
        <taxon>Hyphomicrobiales</taxon>
        <taxon>Phyllobacteriaceae</taxon>
        <taxon>Phyllobacterium</taxon>
    </lineage>
</organism>
<evidence type="ECO:0000313" key="3">
    <source>
        <dbReference type="Proteomes" id="UP000241444"/>
    </source>
</evidence>
<comment type="caution">
    <text evidence="2">The sequence shown here is derived from an EMBL/GenBank/DDBJ whole genome shotgun (WGS) entry which is preliminary data.</text>
</comment>
<gene>
    <name evidence="2" type="ORF">CU102_15065</name>
</gene>
<dbReference type="EMBL" id="PGGO01000010">
    <property type="protein sequence ID" value="PSH68233.1"/>
    <property type="molecule type" value="Genomic_DNA"/>
</dbReference>
<keyword evidence="3" id="KW-1185">Reference proteome</keyword>
<sequence>MNGMLFGPRVVISVAVASIIAIVVIGNVHLVYVAMQSRPDCVGHLKEKGDEPGTFRAAKSAC</sequence>
<dbReference type="OrthoDB" id="7597200at2"/>
<feature type="transmembrane region" description="Helical" evidence="1">
    <location>
        <begin position="12"/>
        <end position="35"/>
    </location>
</feature>
<reference evidence="3" key="1">
    <citation type="submission" date="2017-11" db="EMBL/GenBank/DDBJ databases">
        <authorList>
            <person name="Kuznetsova I."/>
            <person name="Sazanova A."/>
            <person name="Chirak E."/>
            <person name="Safronova V."/>
            <person name="Willems A."/>
        </authorList>
    </citation>
    <scope>NUCLEOTIDE SEQUENCE [LARGE SCALE GENOMIC DNA]</scope>
    <source>
        <strain evidence="3">STM 196</strain>
    </source>
</reference>
<dbReference type="AlphaFoldDB" id="A0A2P7BP45"/>
<proteinExistence type="predicted"/>
<dbReference type="RefSeq" id="WP_106711919.1">
    <property type="nucleotide sequence ID" value="NZ_PGGO01000010.1"/>
</dbReference>
<accession>A0A2P7BP45</accession>
<evidence type="ECO:0000313" key="2">
    <source>
        <dbReference type="EMBL" id="PSH68233.1"/>
    </source>
</evidence>
<name>A0A2P7BP45_9HYPH</name>
<keyword evidence="1" id="KW-0812">Transmembrane</keyword>
<dbReference type="Proteomes" id="UP000241444">
    <property type="component" value="Unassembled WGS sequence"/>
</dbReference>
<keyword evidence="1" id="KW-1133">Transmembrane helix</keyword>